<feature type="transmembrane region" description="Helical" evidence="10">
    <location>
        <begin position="359"/>
        <end position="385"/>
    </location>
</feature>
<feature type="transmembrane region" description="Helical" evidence="10">
    <location>
        <begin position="244"/>
        <end position="265"/>
    </location>
</feature>
<dbReference type="Gene3D" id="1.20.1420.30">
    <property type="entry name" value="NCX, central ion-binding region"/>
    <property type="match status" value="1"/>
</dbReference>
<feature type="transmembrane region" description="Helical" evidence="10">
    <location>
        <begin position="293"/>
        <end position="314"/>
    </location>
</feature>
<keyword evidence="10" id="KW-0050">Antiport</keyword>
<keyword evidence="14" id="KW-1185">Reference proteome</keyword>
<feature type="region of interest" description="Disordered" evidence="11">
    <location>
        <begin position="18"/>
        <end position="46"/>
    </location>
</feature>
<dbReference type="VEuPathDB" id="FungiDB:AB675_9445"/>
<protein>
    <recommendedName>
        <fullName evidence="10">Vacuolar calcium ion transporter</fullName>
    </recommendedName>
</protein>
<comment type="subcellular location">
    <subcellularLocation>
        <location evidence="1">Endomembrane system</location>
        <topology evidence="1">Multi-pass membrane protein</topology>
    </subcellularLocation>
    <subcellularLocation>
        <location evidence="10">Vacuole membrane</location>
    </subcellularLocation>
</comment>
<evidence type="ECO:0000256" key="5">
    <source>
        <dbReference type="ARBA" id="ARBA00022692"/>
    </source>
</evidence>
<feature type="transmembrane region" description="Helical" evidence="10">
    <location>
        <begin position="330"/>
        <end position="353"/>
    </location>
</feature>
<sequence length="464" mass="49315">MAVSNNVAASSIRQNFLRQGSSSSGHHRDMSNGAQGGNGTAEPNERSHLLGRIGTTDSGTPYYKHENPAIRYPSLVAHTTWEILKTNYVNVLLVFVPLGIIAGVLDWSPVLQFTLNFVAIIPLASLLAFATEELAVPLGQTIGGLLNATFGNAVELIVSIIALRNNEIRIVQASMLGSILSNILLVLGCCFLAGGIKYKEQSFNSTVASTMSSLMTVATASLIIPATLYAVMANKDNQTQEDNIMVLSRGTAIILLFIYVSYLYFQLKSHADLFDDAEAQDGEEEGATLLGPWAAGAVLVVITVGVAICAEYLVDSIDAIVEEAHISKTFIGLILIPIVGNAAEHVTAVIVAYKNKMDLAIGVAIGSSLQIALFVTPFLVVLGWAMDRPMTLHFETFETVSFFLASLVVVLLIQDGKSNWLEGLLCLGMYIIIALAFWVLPDDAAPPGSGGKSLGGLSALLGGS</sequence>
<feature type="transmembrane region" description="Helical" evidence="10">
    <location>
        <begin position="88"/>
        <end position="106"/>
    </location>
</feature>
<dbReference type="GO" id="GO:0006874">
    <property type="term" value="P:intracellular calcium ion homeostasis"/>
    <property type="evidence" value="ECO:0007669"/>
    <property type="project" value="TreeGrafter"/>
</dbReference>
<dbReference type="NCBIfam" id="TIGR00378">
    <property type="entry name" value="cax"/>
    <property type="match status" value="1"/>
</dbReference>
<feature type="domain" description="Sodium/calcium exchanger membrane region" evidence="12">
    <location>
        <begin position="297"/>
        <end position="438"/>
    </location>
</feature>
<dbReference type="PANTHER" id="PTHR31503:SF22">
    <property type="entry name" value="VACUOLAR CALCIUM ION TRANSPORTER"/>
    <property type="match status" value="1"/>
</dbReference>
<dbReference type="InterPro" id="IPR044880">
    <property type="entry name" value="NCX_ion-bd_dom_sf"/>
</dbReference>
<feature type="transmembrane region" description="Helical" evidence="10">
    <location>
        <begin position="113"/>
        <end position="130"/>
    </location>
</feature>
<reference evidence="13 14" key="1">
    <citation type="submission" date="2015-06" db="EMBL/GenBank/DDBJ databases">
        <title>Draft genome of the ant-associated black yeast Phialophora attae CBS 131958.</title>
        <authorList>
            <person name="Moreno L.F."/>
            <person name="Stielow B.J."/>
            <person name="de Hoog S."/>
            <person name="Vicente V.A."/>
            <person name="Weiss V.A."/>
            <person name="de Vries M."/>
            <person name="Cruz L.M."/>
            <person name="Souza E.M."/>
        </authorList>
    </citation>
    <scope>NUCLEOTIDE SEQUENCE [LARGE SCALE GENOMIC DNA]</scope>
    <source>
        <strain evidence="13 14">CBS 131958</strain>
    </source>
</reference>
<dbReference type="RefSeq" id="XP_017994689.1">
    <property type="nucleotide sequence ID" value="XM_018149978.1"/>
</dbReference>
<dbReference type="GO" id="GO:0015369">
    <property type="term" value="F:calcium:proton antiporter activity"/>
    <property type="evidence" value="ECO:0007669"/>
    <property type="project" value="UniProtKB-UniRule"/>
</dbReference>
<dbReference type="InterPro" id="IPR004837">
    <property type="entry name" value="NaCa_Exmemb"/>
</dbReference>
<dbReference type="FunFam" id="1.20.1420.30:FF:000011">
    <property type="entry name" value="Vacuolar calcium ion transporter"/>
    <property type="match status" value="1"/>
</dbReference>
<keyword evidence="6 10" id="KW-0106">Calcium</keyword>
<feature type="domain" description="Sodium/calcium exchanger membrane region" evidence="12">
    <location>
        <begin position="110"/>
        <end position="267"/>
    </location>
</feature>
<dbReference type="Pfam" id="PF01699">
    <property type="entry name" value="Na_Ca_ex"/>
    <property type="match status" value="2"/>
</dbReference>
<keyword evidence="5 10" id="KW-0812">Transmembrane</keyword>
<comment type="similarity">
    <text evidence="2 10">Belongs to the Ca(2+):cation antiporter (CaCA) (TC 2.A.19) family.</text>
</comment>
<evidence type="ECO:0000256" key="10">
    <source>
        <dbReference type="RuleBase" id="RU365028"/>
    </source>
</evidence>
<keyword evidence="9 10" id="KW-0472">Membrane</keyword>
<evidence type="ECO:0000256" key="2">
    <source>
        <dbReference type="ARBA" id="ARBA00008170"/>
    </source>
</evidence>
<keyword evidence="8 10" id="KW-0406">Ion transport</keyword>
<name>A0A0N1GX92_9EURO</name>
<evidence type="ECO:0000256" key="1">
    <source>
        <dbReference type="ARBA" id="ARBA00004127"/>
    </source>
</evidence>
<keyword evidence="3 10" id="KW-0813">Transport</keyword>
<dbReference type="InterPro" id="IPR004798">
    <property type="entry name" value="CAX-like"/>
</dbReference>
<gene>
    <name evidence="13" type="ORF">AB675_9445</name>
</gene>
<evidence type="ECO:0000256" key="4">
    <source>
        <dbReference type="ARBA" id="ARBA00022568"/>
    </source>
</evidence>
<dbReference type="GeneID" id="28741858"/>
<evidence type="ECO:0000313" key="13">
    <source>
        <dbReference type="EMBL" id="KPI34726.1"/>
    </source>
</evidence>
<comment type="function">
    <text evidence="10">Has a role in promoting intracellular calcium ion sequestration via the exchange of calcium ions for hydrogen ions across the vacuolar membrane. Involved also in manganese ion homeostasis via its uptake into the vacuole.</text>
</comment>
<dbReference type="Proteomes" id="UP000038010">
    <property type="component" value="Unassembled WGS sequence"/>
</dbReference>
<evidence type="ECO:0000259" key="12">
    <source>
        <dbReference type="Pfam" id="PF01699"/>
    </source>
</evidence>
<comment type="caution">
    <text evidence="13">The sequence shown here is derived from an EMBL/GenBank/DDBJ whole genome shotgun (WGS) entry which is preliminary data.</text>
</comment>
<evidence type="ECO:0000313" key="14">
    <source>
        <dbReference type="Proteomes" id="UP000038010"/>
    </source>
</evidence>
<accession>A0A0N1GX92</accession>
<evidence type="ECO:0000256" key="3">
    <source>
        <dbReference type="ARBA" id="ARBA00022448"/>
    </source>
</evidence>
<dbReference type="NCBIfam" id="TIGR00846">
    <property type="entry name" value="caca2"/>
    <property type="match status" value="1"/>
</dbReference>
<dbReference type="InterPro" id="IPR004713">
    <property type="entry name" value="CaH_exchang"/>
</dbReference>
<dbReference type="FunFam" id="1.20.1420.30:FF:000021">
    <property type="entry name" value="Vacuolar calcium ion transporter"/>
    <property type="match status" value="1"/>
</dbReference>
<dbReference type="OrthoDB" id="1699231at2759"/>
<dbReference type="EMBL" id="LFJN01000052">
    <property type="protein sequence ID" value="KPI34726.1"/>
    <property type="molecule type" value="Genomic_DNA"/>
</dbReference>
<feature type="transmembrane region" description="Helical" evidence="10">
    <location>
        <begin position="397"/>
        <end position="414"/>
    </location>
</feature>
<dbReference type="AlphaFoldDB" id="A0A0N1GX92"/>
<feature type="transmembrane region" description="Helical" evidence="10">
    <location>
        <begin position="420"/>
        <end position="440"/>
    </location>
</feature>
<dbReference type="GO" id="GO:0000329">
    <property type="term" value="C:fungal-type vacuole membrane"/>
    <property type="evidence" value="ECO:0007669"/>
    <property type="project" value="TreeGrafter"/>
</dbReference>
<proteinExistence type="inferred from homology"/>
<feature type="transmembrane region" description="Helical" evidence="10">
    <location>
        <begin position="208"/>
        <end position="232"/>
    </location>
</feature>
<evidence type="ECO:0000256" key="9">
    <source>
        <dbReference type="ARBA" id="ARBA00023136"/>
    </source>
</evidence>
<evidence type="ECO:0000256" key="8">
    <source>
        <dbReference type="ARBA" id="ARBA00023065"/>
    </source>
</evidence>
<evidence type="ECO:0000256" key="6">
    <source>
        <dbReference type="ARBA" id="ARBA00022837"/>
    </source>
</evidence>
<dbReference type="GO" id="GO:0012505">
    <property type="term" value="C:endomembrane system"/>
    <property type="evidence" value="ECO:0007669"/>
    <property type="project" value="UniProtKB-SubCell"/>
</dbReference>
<dbReference type="STRING" id="1664694.A0A0N1GX92"/>
<evidence type="ECO:0000256" key="11">
    <source>
        <dbReference type="SAM" id="MobiDB-lite"/>
    </source>
</evidence>
<keyword evidence="4 10" id="KW-0109">Calcium transport</keyword>
<dbReference type="PANTHER" id="PTHR31503">
    <property type="entry name" value="VACUOLAR CALCIUM ION TRANSPORTER"/>
    <property type="match status" value="1"/>
</dbReference>
<organism evidence="13 14">
    <name type="scientific">Cyphellophora attinorum</name>
    <dbReference type="NCBI Taxonomy" id="1664694"/>
    <lineage>
        <taxon>Eukaryota</taxon>
        <taxon>Fungi</taxon>
        <taxon>Dikarya</taxon>
        <taxon>Ascomycota</taxon>
        <taxon>Pezizomycotina</taxon>
        <taxon>Eurotiomycetes</taxon>
        <taxon>Chaetothyriomycetidae</taxon>
        <taxon>Chaetothyriales</taxon>
        <taxon>Cyphellophoraceae</taxon>
        <taxon>Cyphellophora</taxon>
    </lineage>
</organism>
<keyword evidence="7 10" id="KW-1133">Transmembrane helix</keyword>
<feature type="transmembrane region" description="Helical" evidence="10">
    <location>
        <begin position="142"/>
        <end position="163"/>
    </location>
</feature>
<feature type="transmembrane region" description="Helical" evidence="10">
    <location>
        <begin position="175"/>
        <end position="196"/>
    </location>
</feature>
<evidence type="ECO:0000256" key="7">
    <source>
        <dbReference type="ARBA" id="ARBA00022989"/>
    </source>
</evidence>
<keyword evidence="10" id="KW-0926">Vacuole</keyword>